<reference evidence="7 10" key="1">
    <citation type="submission" date="2016-03" db="EMBL/GenBank/DDBJ databases">
        <authorList>
            <consortium name="Pathogen Informatics"/>
        </authorList>
    </citation>
    <scope>NUCLEOTIDE SEQUENCE [LARGE SCALE GENOMIC DNA]</scope>
    <source>
        <strain evidence="8 9">H050680373</strain>
        <strain evidence="7 10">NCTC13364</strain>
    </source>
</reference>
<dbReference type="Gene3D" id="1.10.10.10">
    <property type="entry name" value="Winged helix-like DNA-binding domain superfamily/Winged helix DNA-binding domain"/>
    <property type="match status" value="1"/>
</dbReference>
<dbReference type="EMBL" id="FKBS01000002">
    <property type="protein sequence ID" value="CZZ87723.1"/>
    <property type="molecule type" value="Genomic_DNA"/>
</dbReference>
<gene>
    <name evidence="7" type="primary">gabR_1</name>
    <name evidence="7" type="ORF">SAMEA1982600_00030</name>
    <name evidence="8" type="ORF">SAMEA3906486_00255</name>
</gene>
<keyword evidence="4" id="KW-0238">DNA-binding</keyword>
<keyword evidence="2" id="KW-0663">Pyridoxal phosphate</keyword>
<evidence type="ECO:0000256" key="3">
    <source>
        <dbReference type="ARBA" id="ARBA00023015"/>
    </source>
</evidence>
<dbReference type="InterPro" id="IPR000524">
    <property type="entry name" value="Tscrpt_reg_HTH_GntR"/>
</dbReference>
<proteinExistence type="inferred from homology"/>
<dbReference type="GO" id="GO:0003677">
    <property type="term" value="F:DNA binding"/>
    <property type="evidence" value="ECO:0007669"/>
    <property type="project" value="UniProtKB-KW"/>
</dbReference>
<evidence type="ECO:0000313" key="9">
    <source>
        <dbReference type="Proteomes" id="UP000076848"/>
    </source>
</evidence>
<dbReference type="SMART" id="SM00345">
    <property type="entry name" value="HTH_GNTR"/>
    <property type="match status" value="1"/>
</dbReference>
<name>A0A146AFA6_9BORD</name>
<keyword evidence="5" id="KW-0804">Transcription</keyword>
<dbReference type="SUPFAM" id="SSF46785">
    <property type="entry name" value="Winged helix' DNA-binding domain"/>
    <property type="match status" value="1"/>
</dbReference>
<feature type="domain" description="HTH gntR-type" evidence="6">
    <location>
        <begin position="19"/>
        <end position="87"/>
    </location>
</feature>
<evidence type="ECO:0000256" key="4">
    <source>
        <dbReference type="ARBA" id="ARBA00023125"/>
    </source>
</evidence>
<dbReference type="Proteomes" id="UP000076848">
    <property type="component" value="Unassembled WGS sequence"/>
</dbReference>
<dbReference type="PANTHER" id="PTHR46577:SF1">
    <property type="entry name" value="HTH-TYPE TRANSCRIPTIONAL REGULATORY PROTEIN GABR"/>
    <property type="match status" value="1"/>
</dbReference>
<dbReference type="SUPFAM" id="SSF53383">
    <property type="entry name" value="PLP-dependent transferases"/>
    <property type="match status" value="1"/>
</dbReference>
<dbReference type="Pfam" id="PF00392">
    <property type="entry name" value="GntR"/>
    <property type="match status" value="1"/>
</dbReference>
<protein>
    <submittedName>
        <fullName evidence="7">GntR family transcriptional regulator</fullName>
    </submittedName>
</protein>
<comment type="similarity">
    <text evidence="1">In the C-terminal section; belongs to the class-I pyridoxal-phosphate-dependent aminotransferase family.</text>
</comment>
<dbReference type="GO" id="GO:0003700">
    <property type="term" value="F:DNA-binding transcription factor activity"/>
    <property type="evidence" value="ECO:0007669"/>
    <property type="project" value="InterPro"/>
</dbReference>
<evidence type="ECO:0000256" key="2">
    <source>
        <dbReference type="ARBA" id="ARBA00022898"/>
    </source>
</evidence>
<keyword evidence="3" id="KW-0805">Transcription regulation</keyword>
<dbReference type="InterPro" id="IPR015424">
    <property type="entry name" value="PyrdxlP-dep_Trfase"/>
</dbReference>
<sequence length="499" mass="56317">MPPRGYVLQDLFPPFDTVRGLQEQLREKLLDAIFEGALPAHEPMPSSRRLSEALGISRNTVVIVYEKLAHEGYLIASNRRGYYINEKYLREQLNARLKAAPHKLFERPAEAPDWEARLAQHPSRLRAIVKPRNWREYQYPFVYGQVEYDEITAVKWRECARLAASGVHARTWLDDQVAQDDGLLVEQIIQRILPRRGIKVGPEQLLVTIGTQNSLFMLAQLLARPGMTFGLEEPGYVDARNIFALAGCELRPLRVDAQGLVVDERLDACRMVFCTPSHQSPTGVTMPLHRRMALLERSTAADFVVIEDDYENEQNYLGKNHPALKSLDDSGRVIYLGSLTKSLLPGVRLGFIVADAELIHELRALRRYLYRHPPSNNQRILALFLGMGHFDAHARRLREALSRKWRTISQSVARHLPEVTASGTSGGSALWLRGPTGTDAWALQRLAARRGVLIEPGHIHFLQTPQPTEYFRLGYGAIAHDAIEPGILALAEAWAEMTA</sequence>
<dbReference type="AlphaFoldDB" id="A0A146AFA6"/>
<evidence type="ECO:0000256" key="1">
    <source>
        <dbReference type="ARBA" id="ARBA00005384"/>
    </source>
</evidence>
<evidence type="ECO:0000259" key="6">
    <source>
        <dbReference type="PROSITE" id="PS50949"/>
    </source>
</evidence>
<dbReference type="EMBL" id="FKIF01000001">
    <property type="protein sequence ID" value="SAI65512.1"/>
    <property type="molecule type" value="Genomic_DNA"/>
</dbReference>
<dbReference type="Gene3D" id="3.40.640.10">
    <property type="entry name" value="Type I PLP-dependent aspartate aminotransferase-like (Major domain)"/>
    <property type="match status" value="1"/>
</dbReference>
<dbReference type="GO" id="GO:0030170">
    <property type="term" value="F:pyridoxal phosphate binding"/>
    <property type="evidence" value="ECO:0007669"/>
    <property type="project" value="InterPro"/>
</dbReference>
<dbReference type="Pfam" id="PF00155">
    <property type="entry name" value="Aminotran_1_2"/>
    <property type="match status" value="1"/>
</dbReference>
<organism evidence="7 10">
    <name type="scientific">Bordetella ansorpii</name>
    <dbReference type="NCBI Taxonomy" id="288768"/>
    <lineage>
        <taxon>Bacteria</taxon>
        <taxon>Pseudomonadati</taxon>
        <taxon>Pseudomonadota</taxon>
        <taxon>Betaproteobacteria</taxon>
        <taxon>Burkholderiales</taxon>
        <taxon>Alcaligenaceae</taxon>
        <taxon>Bordetella</taxon>
    </lineage>
</organism>
<dbReference type="InterPro" id="IPR015421">
    <property type="entry name" value="PyrdxlP-dep_Trfase_major"/>
</dbReference>
<dbReference type="InterPro" id="IPR051446">
    <property type="entry name" value="HTH_trans_reg/aminotransferase"/>
</dbReference>
<accession>A0A146AFA6</accession>
<dbReference type="Proteomes" id="UP000077037">
    <property type="component" value="Unassembled WGS sequence"/>
</dbReference>
<dbReference type="CDD" id="cd07377">
    <property type="entry name" value="WHTH_GntR"/>
    <property type="match status" value="1"/>
</dbReference>
<dbReference type="CDD" id="cd00609">
    <property type="entry name" value="AAT_like"/>
    <property type="match status" value="1"/>
</dbReference>
<evidence type="ECO:0000313" key="10">
    <source>
        <dbReference type="Proteomes" id="UP000077037"/>
    </source>
</evidence>
<evidence type="ECO:0000313" key="8">
    <source>
        <dbReference type="EMBL" id="SAI65512.1"/>
    </source>
</evidence>
<dbReference type="PANTHER" id="PTHR46577">
    <property type="entry name" value="HTH-TYPE TRANSCRIPTIONAL REGULATORY PROTEIN GABR"/>
    <property type="match status" value="1"/>
</dbReference>
<evidence type="ECO:0000256" key="5">
    <source>
        <dbReference type="ARBA" id="ARBA00023163"/>
    </source>
</evidence>
<dbReference type="InterPro" id="IPR036390">
    <property type="entry name" value="WH_DNA-bd_sf"/>
</dbReference>
<dbReference type="OrthoDB" id="9804020at2"/>
<evidence type="ECO:0000313" key="7">
    <source>
        <dbReference type="EMBL" id="CZZ87723.1"/>
    </source>
</evidence>
<keyword evidence="9" id="KW-1185">Reference proteome</keyword>
<dbReference type="InterPro" id="IPR004839">
    <property type="entry name" value="Aminotransferase_I/II_large"/>
</dbReference>
<dbReference type="STRING" id="288768.SAMEA3906486_00255"/>
<dbReference type="PROSITE" id="PS50949">
    <property type="entry name" value="HTH_GNTR"/>
    <property type="match status" value="1"/>
</dbReference>
<dbReference type="InterPro" id="IPR036388">
    <property type="entry name" value="WH-like_DNA-bd_sf"/>
</dbReference>